<evidence type="ECO:0000256" key="1">
    <source>
        <dbReference type="SAM" id="SignalP"/>
    </source>
</evidence>
<keyword evidence="3" id="KW-1185">Reference proteome</keyword>
<dbReference type="AlphaFoldDB" id="A0A395RWE4"/>
<accession>A0A395RWE4</accession>
<feature type="chain" id="PRO_5017220807" evidence="1">
    <location>
        <begin position="28"/>
        <end position="133"/>
    </location>
</feature>
<dbReference type="Proteomes" id="UP000266234">
    <property type="component" value="Unassembled WGS sequence"/>
</dbReference>
<dbReference type="EMBL" id="PXOG01000252">
    <property type="protein sequence ID" value="RGP64443.1"/>
    <property type="molecule type" value="Genomic_DNA"/>
</dbReference>
<keyword evidence="1" id="KW-0732">Signal</keyword>
<evidence type="ECO:0000313" key="3">
    <source>
        <dbReference type="Proteomes" id="UP000266234"/>
    </source>
</evidence>
<proteinExistence type="predicted"/>
<organism evidence="2 3">
    <name type="scientific">Fusarium longipes</name>
    <dbReference type="NCBI Taxonomy" id="694270"/>
    <lineage>
        <taxon>Eukaryota</taxon>
        <taxon>Fungi</taxon>
        <taxon>Dikarya</taxon>
        <taxon>Ascomycota</taxon>
        <taxon>Pezizomycotina</taxon>
        <taxon>Sordariomycetes</taxon>
        <taxon>Hypocreomycetidae</taxon>
        <taxon>Hypocreales</taxon>
        <taxon>Nectriaceae</taxon>
        <taxon>Fusarium</taxon>
    </lineage>
</organism>
<sequence length="133" mass="15077">MKFSVLFQTLLAVPALTAAVGPSAVDAAEVTKREACKLTLQWKSNWRESGLRRYRVQLITSPRDDTHLTLFCNHLRRGQAQHNNQQCYWRDGMFVVDLSHADGPAGYASYKRDFNNAADTFEWGTGCKVVRNL</sequence>
<comment type="caution">
    <text evidence="2">The sequence shown here is derived from an EMBL/GenBank/DDBJ whole genome shotgun (WGS) entry which is preliminary data.</text>
</comment>
<dbReference type="OrthoDB" id="4983841at2759"/>
<gene>
    <name evidence="2" type="ORF">FLONG3_9501</name>
</gene>
<name>A0A395RWE4_9HYPO</name>
<reference evidence="2 3" key="1">
    <citation type="journal article" date="2018" name="PLoS Pathog.">
        <title>Evolution of structural diversity of trichothecenes, a family of toxins produced by plant pathogenic and entomopathogenic fungi.</title>
        <authorList>
            <person name="Proctor R.H."/>
            <person name="McCormick S.P."/>
            <person name="Kim H.S."/>
            <person name="Cardoza R.E."/>
            <person name="Stanley A.M."/>
            <person name="Lindo L."/>
            <person name="Kelly A."/>
            <person name="Brown D.W."/>
            <person name="Lee T."/>
            <person name="Vaughan M.M."/>
            <person name="Alexander N.J."/>
            <person name="Busman M."/>
            <person name="Gutierrez S."/>
        </authorList>
    </citation>
    <scope>NUCLEOTIDE SEQUENCE [LARGE SCALE GENOMIC DNA]</scope>
    <source>
        <strain evidence="2 3">NRRL 20695</strain>
    </source>
</reference>
<evidence type="ECO:0000313" key="2">
    <source>
        <dbReference type="EMBL" id="RGP64443.1"/>
    </source>
</evidence>
<protein>
    <submittedName>
        <fullName evidence="2">Uncharacterized protein</fullName>
    </submittedName>
</protein>
<feature type="signal peptide" evidence="1">
    <location>
        <begin position="1"/>
        <end position="27"/>
    </location>
</feature>